<dbReference type="Gene3D" id="3.40.50.1010">
    <property type="entry name" value="5'-nuclease"/>
    <property type="match status" value="1"/>
</dbReference>
<dbReference type="InterPro" id="IPR008918">
    <property type="entry name" value="HhH2"/>
</dbReference>
<evidence type="ECO:0000256" key="10">
    <source>
        <dbReference type="SAM" id="MobiDB-lite"/>
    </source>
</evidence>
<keyword evidence="3" id="KW-0540">Nuclease</keyword>
<dbReference type="InterPro" id="IPR006086">
    <property type="entry name" value="XPG-I_dom"/>
</dbReference>
<organism evidence="13 14">
    <name type="scientific">Porphyridium purpureum</name>
    <name type="common">Red alga</name>
    <name type="synonym">Porphyridium cruentum</name>
    <dbReference type="NCBI Taxonomy" id="35688"/>
    <lineage>
        <taxon>Eukaryota</taxon>
        <taxon>Rhodophyta</taxon>
        <taxon>Bangiophyceae</taxon>
        <taxon>Porphyridiales</taxon>
        <taxon>Porphyridiaceae</taxon>
        <taxon>Porphyridium</taxon>
    </lineage>
</organism>
<evidence type="ECO:0000259" key="11">
    <source>
        <dbReference type="SMART" id="SM00484"/>
    </source>
</evidence>
<protein>
    <submittedName>
        <fullName evidence="13">Exonuclease 1</fullName>
    </submittedName>
</protein>
<name>A0A5J4Z3N6_PORPP</name>
<evidence type="ECO:0000256" key="1">
    <source>
        <dbReference type="ARBA" id="ARBA00001946"/>
    </source>
</evidence>
<keyword evidence="9" id="KW-0539">Nucleus</keyword>
<dbReference type="InterPro" id="IPR036279">
    <property type="entry name" value="5-3_exonuclease_C_sf"/>
</dbReference>
<dbReference type="FunFam" id="1.10.150.20:FF:000011">
    <property type="entry name" value="exonuclease 1"/>
    <property type="match status" value="1"/>
</dbReference>
<dbReference type="SMART" id="SM00279">
    <property type="entry name" value="HhH2"/>
    <property type="match status" value="1"/>
</dbReference>
<feature type="domain" description="XPG-I" evidence="11">
    <location>
        <begin position="138"/>
        <end position="209"/>
    </location>
</feature>
<evidence type="ECO:0000256" key="7">
    <source>
        <dbReference type="ARBA" id="ARBA00022842"/>
    </source>
</evidence>
<keyword evidence="5" id="KW-0227">DNA damage</keyword>
<evidence type="ECO:0000256" key="5">
    <source>
        <dbReference type="ARBA" id="ARBA00022763"/>
    </source>
</evidence>
<dbReference type="PANTHER" id="PTHR11081">
    <property type="entry name" value="FLAP ENDONUCLEASE FAMILY MEMBER"/>
    <property type="match status" value="1"/>
</dbReference>
<dbReference type="SMART" id="SM00485">
    <property type="entry name" value="XPGN"/>
    <property type="match status" value="1"/>
</dbReference>
<dbReference type="GO" id="GO:0005634">
    <property type="term" value="C:nucleus"/>
    <property type="evidence" value="ECO:0007669"/>
    <property type="project" value="UniProtKB-SubCell"/>
</dbReference>
<feature type="region of interest" description="Disordered" evidence="10">
    <location>
        <begin position="448"/>
        <end position="469"/>
    </location>
</feature>
<reference evidence="14" key="1">
    <citation type="journal article" date="2019" name="Nat. Commun.">
        <title>Expansion of phycobilisome linker gene families in mesophilic red algae.</title>
        <authorList>
            <person name="Lee J."/>
            <person name="Kim D."/>
            <person name="Bhattacharya D."/>
            <person name="Yoon H.S."/>
        </authorList>
    </citation>
    <scope>NUCLEOTIDE SEQUENCE [LARGE SCALE GENOMIC DNA]</scope>
    <source>
        <strain evidence="14">CCMP 1328</strain>
    </source>
</reference>
<evidence type="ECO:0000256" key="2">
    <source>
        <dbReference type="ARBA" id="ARBA00004123"/>
    </source>
</evidence>
<evidence type="ECO:0000256" key="4">
    <source>
        <dbReference type="ARBA" id="ARBA00022723"/>
    </source>
</evidence>
<gene>
    <name evidence="13" type="ORF">FVE85_5831</name>
</gene>
<feature type="region of interest" description="Disordered" evidence="10">
    <location>
        <begin position="492"/>
        <end position="512"/>
    </location>
</feature>
<dbReference type="Proteomes" id="UP000324585">
    <property type="component" value="Unassembled WGS sequence"/>
</dbReference>
<evidence type="ECO:0000256" key="6">
    <source>
        <dbReference type="ARBA" id="ARBA00022801"/>
    </source>
</evidence>
<dbReference type="GO" id="GO:0006281">
    <property type="term" value="P:DNA repair"/>
    <property type="evidence" value="ECO:0007669"/>
    <property type="project" value="UniProtKB-KW"/>
</dbReference>
<dbReference type="Pfam" id="PF00867">
    <property type="entry name" value="XPG_I"/>
    <property type="match status" value="1"/>
</dbReference>
<dbReference type="FunFam" id="3.40.50.1010:FF:000002">
    <property type="entry name" value="Exonuclease 1, putative"/>
    <property type="match status" value="1"/>
</dbReference>
<dbReference type="SUPFAM" id="SSF88723">
    <property type="entry name" value="PIN domain-like"/>
    <property type="match status" value="1"/>
</dbReference>
<comment type="cofactor">
    <cofactor evidence="1">
        <name>Mg(2+)</name>
        <dbReference type="ChEBI" id="CHEBI:18420"/>
    </cofactor>
</comment>
<dbReference type="GO" id="GO:0046872">
    <property type="term" value="F:metal ion binding"/>
    <property type="evidence" value="ECO:0007669"/>
    <property type="project" value="UniProtKB-KW"/>
</dbReference>
<dbReference type="PANTHER" id="PTHR11081:SF65">
    <property type="entry name" value="DNA DAMAGE-INDUCIBLE PROTEIN DIN7-RELATED"/>
    <property type="match status" value="1"/>
</dbReference>
<dbReference type="EMBL" id="VRMN01000001">
    <property type="protein sequence ID" value="KAA8498246.1"/>
    <property type="molecule type" value="Genomic_DNA"/>
</dbReference>
<evidence type="ECO:0000256" key="9">
    <source>
        <dbReference type="ARBA" id="ARBA00023242"/>
    </source>
</evidence>
<dbReference type="AlphaFoldDB" id="A0A5J4Z3N6"/>
<comment type="caution">
    <text evidence="13">The sequence shown here is derived from an EMBL/GenBank/DDBJ whole genome shotgun (WGS) entry which is preliminary data.</text>
</comment>
<dbReference type="GO" id="GO:0003677">
    <property type="term" value="F:DNA binding"/>
    <property type="evidence" value="ECO:0007669"/>
    <property type="project" value="InterPro"/>
</dbReference>
<evidence type="ECO:0000259" key="12">
    <source>
        <dbReference type="SMART" id="SM00485"/>
    </source>
</evidence>
<dbReference type="PRINTS" id="PR00853">
    <property type="entry name" value="XPGRADSUPER"/>
</dbReference>
<dbReference type="InterPro" id="IPR006084">
    <property type="entry name" value="XPG/Rad2"/>
</dbReference>
<evidence type="ECO:0000313" key="13">
    <source>
        <dbReference type="EMBL" id="KAA8498246.1"/>
    </source>
</evidence>
<keyword evidence="7" id="KW-0460">Magnesium</keyword>
<evidence type="ECO:0000256" key="8">
    <source>
        <dbReference type="ARBA" id="ARBA00023204"/>
    </source>
</evidence>
<keyword evidence="14" id="KW-1185">Reference proteome</keyword>
<dbReference type="CDD" id="cd09857">
    <property type="entry name" value="PIN_EXO1"/>
    <property type="match status" value="1"/>
</dbReference>
<comment type="subcellular location">
    <subcellularLocation>
        <location evidence="2">Nucleus</location>
    </subcellularLocation>
</comment>
<dbReference type="InterPro" id="IPR006085">
    <property type="entry name" value="XPG_DNA_repair_N"/>
</dbReference>
<keyword evidence="4" id="KW-0479">Metal-binding</keyword>
<dbReference type="OrthoDB" id="26491at2759"/>
<evidence type="ECO:0000256" key="3">
    <source>
        <dbReference type="ARBA" id="ARBA00022722"/>
    </source>
</evidence>
<dbReference type="InterPro" id="IPR044752">
    <property type="entry name" value="PIN-like_EXO1"/>
</dbReference>
<dbReference type="Pfam" id="PF00752">
    <property type="entry name" value="XPG_N"/>
    <property type="match status" value="1"/>
</dbReference>
<evidence type="ECO:0000313" key="14">
    <source>
        <dbReference type="Proteomes" id="UP000324585"/>
    </source>
</evidence>
<dbReference type="GO" id="GO:0017108">
    <property type="term" value="F:5'-flap endonuclease activity"/>
    <property type="evidence" value="ECO:0007669"/>
    <property type="project" value="TreeGrafter"/>
</dbReference>
<keyword evidence="13" id="KW-0269">Exonuclease</keyword>
<dbReference type="GO" id="GO:0004527">
    <property type="term" value="F:exonuclease activity"/>
    <property type="evidence" value="ECO:0007669"/>
    <property type="project" value="UniProtKB-KW"/>
</dbReference>
<dbReference type="CDD" id="cd09901">
    <property type="entry name" value="H3TH_FEN1-like"/>
    <property type="match status" value="1"/>
</dbReference>
<proteinExistence type="predicted"/>
<sequence length="642" mass="70074">MGVTGLLKAVHDGARSAHMSEFAGMTVGIDGYGWMYKGAFGQARAMYVDGRMDAFVRYFMERIEMLRFFKCVPLVVFDGDDLPLKAAENAQRGQRRAENRALAAQCLAAGDVHGAEKYFQRSIDVTPEMVQILILVLKQQNVQFVVAPYEADAQLAYLARSNKIQLAITEDSDLLVYGAPMVLTKLERNGQGTLIETYKLQARCKTIRLDSLNLDQFVYICVMAGCDFFSGIPGLGVTKAAAFVRKYQRIERILHVLRTCGSYKLPPDFELAFRRACMIFRHQRVFDAAAGQTVLLAPIEQSLGQLLMESELEQGLDFLGPHIDASVAQAIARGELNPLTRQPWTPLTVNISKNPAESTTVKEIPRPSASTPQIYSAFKRVKRQAERGNMTVALPGSQSIISPMTPVPEQLSQQVRGSNETGIKSGAVRVQQSRSPTRLETFLARRPRTSTSGLRKSLAPSRKGMGSRPSEAVVVGAGAASPQVTVILSDDDFDDDEGEADGRGAKATSGTRRKVLSAERDCGESPCDITDFPHCERRGADESSTGDRKRARVSMACAPVAGDVNGAVSLNHLGTFECSRGRLTSGSIQPRHGSPLATPVTVIIAETPSDDEKARKRSLDGPALASAQKRFLRTFEAIQNGW</sequence>
<dbReference type="InterPro" id="IPR029060">
    <property type="entry name" value="PIN-like_dom_sf"/>
</dbReference>
<keyword evidence="8" id="KW-0234">DNA repair</keyword>
<dbReference type="Gene3D" id="1.10.150.20">
    <property type="entry name" value="5' to 3' exonuclease, C-terminal subdomain"/>
    <property type="match status" value="1"/>
</dbReference>
<keyword evidence="6" id="KW-0378">Hydrolase</keyword>
<feature type="domain" description="XPG N-terminal" evidence="12">
    <location>
        <begin position="1"/>
        <end position="99"/>
    </location>
</feature>
<dbReference type="SUPFAM" id="SSF47807">
    <property type="entry name" value="5' to 3' exonuclease, C-terminal subdomain"/>
    <property type="match status" value="1"/>
</dbReference>
<dbReference type="SMART" id="SM00484">
    <property type="entry name" value="XPGI"/>
    <property type="match status" value="1"/>
</dbReference>
<accession>A0A5J4Z3N6</accession>